<evidence type="ECO:0000256" key="2">
    <source>
        <dbReference type="ARBA" id="ARBA00022630"/>
    </source>
</evidence>
<comment type="cofactor">
    <cofactor evidence="1 8">
        <name>FAD</name>
        <dbReference type="ChEBI" id="CHEBI:57692"/>
    </cofactor>
</comment>
<keyword evidence="6" id="KW-1015">Disulfide bond</keyword>
<evidence type="ECO:0000259" key="10">
    <source>
        <dbReference type="PROSITE" id="PS51324"/>
    </source>
</evidence>
<dbReference type="GO" id="GO:0003756">
    <property type="term" value="F:protein disulfide isomerase activity"/>
    <property type="evidence" value="ECO:0007669"/>
    <property type="project" value="TreeGrafter"/>
</dbReference>
<evidence type="ECO:0000256" key="9">
    <source>
        <dbReference type="SAM" id="SignalP"/>
    </source>
</evidence>
<dbReference type="SUPFAM" id="SSF69000">
    <property type="entry name" value="FAD-dependent thiol oxidase"/>
    <property type="match status" value="1"/>
</dbReference>
<reference evidence="11 12" key="2">
    <citation type="submission" date="2018-11" db="EMBL/GenBank/DDBJ databases">
        <authorList>
            <consortium name="Pathogen Informatics"/>
        </authorList>
    </citation>
    <scope>NUCLEOTIDE SEQUENCE [LARGE SCALE GENOMIC DNA]</scope>
</reference>
<dbReference type="Pfam" id="PF04777">
    <property type="entry name" value="Evr1_Alr"/>
    <property type="match status" value="1"/>
</dbReference>
<dbReference type="Gene3D" id="1.20.120.310">
    <property type="entry name" value="ERV/ALR sulfhydryl oxidase domain"/>
    <property type="match status" value="1"/>
</dbReference>
<dbReference type="PANTHER" id="PTHR22897:SF8">
    <property type="entry name" value="SULFHYDRYL OXIDASE"/>
    <property type="match status" value="1"/>
</dbReference>
<evidence type="ECO:0000313" key="12">
    <source>
        <dbReference type="Proteomes" id="UP000270296"/>
    </source>
</evidence>
<feature type="domain" description="ERV/ALR sulfhydryl oxidase" evidence="10">
    <location>
        <begin position="296"/>
        <end position="403"/>
    </location>
</feature>
<dbReference type="InterPro" id="IPR013766">
    <property type="entry name" value="Thioredoxin_domain"/>
</dbReference>
<dbReference type="GO" id="GO:0000139">
    <property type="term" value="C:Golgi membrane"/>
    <property type="evidence" value="ECO:0007669"/>
    <property type="project" value="TreeGrafter"/>
</dbReference>
<evidence type="ECO:0000256" key="3">
    <source>
        <dbReference type="ARBA" id="ARBA00022729"/>
    </source>
</evidence>
<keyword evidence="8" id="KW-0472">Membrane</keyword>
<accession>A0A183INQ0</accession>
<keyword evidence="2 8" id="KW-0285">Flavoprotein</keyword>
<evidence type="ECO:0000256" key="7">
    <source>
        <dbReference type="ARBA" id="ARBA00023180"/>
    </source>
</evidence>
<keyword evidence="5 8" id="KW-0560">Oxidoreductase</keyword>
<keyword evidence="8" id="KW-0812">Transmembrane</keyword>
<dbReference type="InterPro" id="IPR039798">
    <property type="entry name" value="Sulfhydryl_oxidase"/>
</dbReference>
<keyword evidence="8" id="KW-1133">Transmembrane helix</keyword>
<feature type="chain" id="PRO_5043140133" description="Sulfhydryl oxidase" evidence="9">
    <location>
        <begin position="24"/>
        <end position="572"/>
    </location>
</feature>
<feature type="signal peptide" evidence="9">
    <location>
        <begin position="1"/>
        <end position="23"/>
    </location>
</feature>
<dbReference type="OrthoDB" id="59470at2759"/>
<evidence type="ECO:0000256" key="1">
    <source>
        <dbReference type="ARBA" id="ARBA00001974"/>
    </source>
</evidence>
<evidence type="ECO:0000256" key="8">
    <source>
        <dbReference type="RuleBase" id="RU371123"/>
    </source>
</evidence>
<dbReference type="Gene3D" id="3.40.30.10">
    <property type="entry name" value="Glutaredoxin"/>
    <property type="match status" value="1"/>
</dbReference>
<dbReference type="PROSITE" id="PS51324">
    <property type="entry name" value="ERV_ALR"/>
    <property type="match status" value="1"/>
</dbReference>
<feature type="transmembrane region" description="Helical" evidence="8">
    <location>
        <begin position="506"/>
        <end position="527"/>
    </location>
</feature>
<evidence type="ECO:0000256" key="6">
    <source>
        <dbReference type="ARBA" id="ARBA00023157"/>
    </source>
</evidence>
<evidence type="ECO:0000313" key="13">
    <source>
        <dbReference type="WBParaSite" id="SBAD_0000546201-mRNA-1"/>
    </source>
</evidence>
<evidence type="ECO:0000256" key="4">
    <source>
        <dbReference type="ARBA" id="ARBA00022827"/>
    </source>
</evidence>
<dbReference type="PANTHER" id="PTHR22897">
    <property type="entry name" value="QUIESCIN Q6-RELATED SULFHYDRYL OXIDASE"/>
    <property type="match status" value="1"/>
</dbReference>
<gene>
    <name evidence="11" type="ORF">SBAD_LOCUS5246</name>
</gene>
<comment type="catalytic activity">
    <reaction evidence="8">
        <text>2 R'C(R)SH + O2 = R'C(R)S-S(R)CR' + H2O2</text>
        <dbReference type="Rhea" id="RHEA:17357"/>
        <dbReference type="ChEBI" id="CHEBI:15379"/>
        <dbReference type="ChEBI" id="CHEBI:16240"/>
        <dbReference type="ChEBI" id="CHEBI:16520"/>
        <dbReference type="ChEBI" id="CHEBI:17412"/>
        <dbReference type="EC" id="1.8.3.2"/>
    </reaction>
</comment>
<dbReference type="Pfam" id="PF00085">
    <property type="entry name" value="Thioredoxin"/>
    <property type="match status" value="1"/>
</dbReference>
<protein>
    <recommendedName>
        <fullName evidence="8">Sulfhydryl oxidase</fullName>
        <ecNumber evidence="8">1.8.3.2</ecNumber>
    </recommendedName>
</protein>
<dbReference type="EMBL" id="UZAM01008860">
    <property type="protein sequence ID" value="VDP06719.1"/>
    <property type="molecule type" value="Genomic_DNA"/>
</dbReference>
<evidence type="ECO:0000313" key="11">
    <source>
        <dbReference type="EMBL" id="VDP06719.1"/>
    </source>
</evidence>
<dbReference type="GO" id="GO:0006457">
    <property type="term" value="P:protein folding"/>
    <property type="evidence" value="ECO:0007669"/>
    <property type="project" value="TreeGrafter"/>
</dbReference>
<organism evidence="13">
    <name type="scientific">Soboliphyme baturini</name>
    <dbReference type="NCBI Taxonomy" id="241478"/>
    <lineage>
        <taxon>Eukaryota</taxon>
        <taxon>Metazoa</taxon>
        <taxon>Ecdysozoa</taxon>
        <taxon>Nematoda</taxon>
        <taxon>Enoplea</taxon>
        <taxon>Dorylaimia</taxon>
        <taxon>Dioctophymatida</taxon>
        <taxon>Dioctophymatoidea</taxon>
        <taxon>Soboliphymatidae</taxon>
        <taxon>Soboliphyme</taxon>
    </lineage>
</organism>
<keyword evidence="7" id="KW-0325">Glycoprotein</keyword>
<keyword evidence="12" id="KW-1185">Reference proteome</keyword>
<dbReference type="InterPro" id="IPR036249">
    <property type="entry name" value="Thioredoxin-like_sf"/>
</dbReference>
<dbReference type="EC" id="1.8.3.2" evidence="8"/>
<dbReference type="Proteomes" id="UP000270296">
    <property type="component" value="Unassembled WGS sequence"/>
</dbReference>
<dbReference type="AlphaFoldDB" id="A0A183INQ0"/>
<keyword evidence="4 8" id="KW-0274">FAD</keyword>
<dbReference type="InterPro" id="IPR017905">
    <property type="entry name" value="ERV/ALR_sulphydryl_oxidase"/>
</dbReference>
<reference evidence="13" key="1">
    <citation type="submission" date="2016-06" db="UniProtKB">
        <authorList>
            <consortium name="WormBaseParasite"/>
        </authorList>
    </citation>
    <scope>IDENTIFICATION</scope>
</reference>
<name>A0A183INQ0_9BILA</name>
<dbReference type="GO" id="GO:0016971">
    <property type="term" value="F:flavin-dependent sulfhydryl oxidase activity"/>
    <property type="evidence" value="ECO:0007669"/>
    <property type="project" value="InterPro"/>
</dbReference>
<dbReference type="InterPro" id="IPR036774">
    <property type="entry name" value="ERV/ALR_sulphydryl_oxid_sf"/>
</dbReference>
<dbReference type="WBParaSite" id="SBAD_0000546201-mRNA-1">
    <property type="protein sequence ID" value="SBAD_0000546201-mRNA-1"/>
    <property type="gene ID" value="SBAD_0000546201"/>
</dbReference>
<dbReference type="GO" id="GO:0005615">
    <property type="term" value="C:extracellular space"/>
    <property type="evidence" value="ECO:0007669"/>
    <property type="project" value="TreeGrafter"/>
</dbReference>
<proteinExistence type="predicted"/>
<evidence type="ECO:0000256" key="5">
    <source>
        <dbReference type="ARBA" id="ARBA00023002"/>
    </source>
</evidence>
<sequence>MGIAPMGTVFALMVSVFVGVAWGGSYSKSLFPDAGYVINLNNATFRSVVLDQKQAYLVLFYSSWCGGCQRFSPECCKVWRNSDDDLRSPTFVGAVNCALSDNFGLSIDNGIEYYPSVKYFPYKCRKLSDAVTLNISDLYPNIIDNLAKDWRRYHPVGWPDLFFVGEYVTALIRFVKFCAIVEVVELHQDSWTRSSRSNIRRLGMGQQRLLPRLLASSQSNIKQLNYSKSNVAHRSVDPSKLYVNFLFLLYQVCRRVFARSLNSISSQEWMYEVNKLQRAFDQPLPAKQEWRACSGSEPKYRGYPCSLWLLFHTITVRAYQHMKTDADVHPYDVLQAIYGYVKYFFGCRECANNFARGAKKMAHDLALNNKSEEVVLWLWRSHNRANYHLKGQPTEDPNFPKLQFPSANVCPLCVKPDGSFNETEVLRFLVNFYSDIRDDSSSTLRRRNMFFGSQCMFGCSVSQPLFYSFSVVLRVTKRLMVDCLPLDSGGDVDQFAKLGLNSVDCVLILFLGVLANNSLHLFCIYLAHYRLKRYYLISAPWSHKLAMPIFLRSSPVRKFVSDFCCIWFFGIP</sequence>
<dbReference type="SUPFAM" id="SSF52833">
    <property type="entry name" value="Thioredoxin-like"/>
    <property type="match status" value="1"/>
</dbReference>
<keyword evidence="3 9" id="KW-0732">Signal</keyword>